<dbReference type="Pfam" id="PF00013">
    <property type="entry name" value="KH_1"/>
    <property type="match status" value="1"/>
</dbReference>
<feature type="region of interest" description="Disordered" evidence="3">
    <location>
        <begin position="133"/>
        <end position="152"/>
    </location>
</feature>
<keyword evidence="2" id="KW-0175">Coiled coil</keyword>
<feature type="coiled-coil region" evidence="2">
    <location>
        <begin position="72"/>
        <end position="102"/>
    </location>
</feature>
<accession>A0A397SCF5</accession>
<evidence type="ECO:0000313" key="6">
    <source>
        <dbReference type="Proteomes" id="UP000265703"/>
    </source>
</evidence>
<comment type="caution">
    <text evidence="5">The sequence shown here is derived from an EMBL/GenBank/DDBJ whole genome shotgun (WGS) entry which is preliminary data.</text>
</comment>
<gene>
    <name evidence="5" type="ORF">C1645_789858</name>
</gene>
<dbReference type="InterPro" id="IPR036612">
    <property type="entry name" value="KH_dom_type_1_sf"/>
</dbReference>
<dbReference type="PROSITE" id="PS50084">
    <property type="entry name" value="KH_TYPE_1"/>
    <property type="match status" value="1"/>
</dbReference>
<proteinExistence type="predicted"/>
<evidence type="ECO:0000256" key="1">
    <source>
        <dbReference type="PROSITE-ProRule" id="PRU00117"/>
    </source>
</evidence>
<protein>
    <recommendedName>
        <fullName evidence="4">K Homology domain-containing protein</fullName>
    </recommendedName>
</protein>
<evidence type="ECO:0000256" key="3">
    <source>
        <dbReference type="SAM" id="MobiDB-lite"/>
    </source>
</evidence>
<dbReference type="EMBL" id="QKYT01000757">
    <property type="protein sequence ID" value="RIA81697.1"/>
    <property type="molecule type" value="Genomic_DNA"/>
</dbReference>
<reference evidence="5 6" key="1">
    <citation type="submission" date="2018-06" db="EMBL/GenBank/DDBJ databases">
        <title>Comparative genomics reveals the genomic features of Rhizophagus irregularis, R. cerebriforme, R. diaphanum and Gigaspora rosea, and their symbiotic lifestyle signature.</title>
        <authorList>
            <person name="Morin E."/>
            <person name="San Clemente H."/>
            <person name="Chen E.C.H."/>
            <person name="De La Providencia I."/>
            <person name="Hainaut M."/>
            <person name="Kuo A."/>
            <person name="Kohler A."/>
            <person name="Murat C."/>
            <person name="Tang N."/>
            <person name="Roy S."/>
            <person name="Loubradou J."/>
            <person name="Henrissat B."/>
            <person name="Grigoriev I.V."/>
            <person name="Corradi N."/>
            <person name="Roux C."/>
            <person name="Martin F.M."/>
        </authorList>
    </citation>
    <scope>NUCLEOTIDE SEQUENCE [LARGE SCALE GENOMIC DNA]</scope>
    <source>
        <strain evidence="5 6">DAOM 227022</strain>
    </source>
</reference>
<name>A0A397SCF5_9GLOM</name>
<dbReference type="InterPro" id="IPR004087">
    <property type="entry name" value="KH_dom"/>
</dbReference>
<sequence>MQKSGYTVTSTTVTSTVIPIPQHLEIGKIIGREGRNLKPICEKTGTFISVNTNTKPAQIEIKYNIRLPPPSNNQINEAKNLLNNLVEKIDKERKKHLKEKRENNVRFLDDFNRNNGSNNHTVSRYHKEISVKKERKQSKRETMSNIKDFMKR</sequence>
<dbReference type="OrthoDB" id="752362at2759"/>
<dbReference type="AlphaFoldDB" id="A0A397SCF5"/>
<feature type="domain" description="K Homology" evidence="4">
    <location>
        <begin position="12"/>
        <end position="87"/>
    </location>
</feature>
<evidence type="ECO:0000256" key="2">
    <source>
        <dbReference type="SAM" id="Coils"/>
    </source>
</evidence>
<dbReference type="Proteomes" id="UP000265703">
    <property type="component" value="Unassembled WGS sequence"/>
</dbReference>
<organism evidence="5 6">
    <name type="scientific">Glomus cerebriforme</name>
    <dbReference type="NCBI Taxonomy" id="658196"/>
    <lineage>
        <taxon>Eukaryota</taxon>
        <taxon>Fungi</taxon>
        <taxon>Fungi incertae sedis</taxon>
        <taxon>Mucoromycota</taxon>
        <taxon>Glomeromycotina</taxon>
        <taxon>Glomeromycetes</taxon>
        <taxon>Glomerales</taxon>
        <taxon>Glomeraceae</taxon>
        <taxon>Glomus</taxon>
    </lineage>
</organism>
<evidence type="ECO:0000259" key="4">
    <source>
        <dbReference type="SMART" id="SM00322"/>
    </source>
</evidence>
<dbReference type="Gene3D" id="3.30.1370.10">
    <property type="entry name" value="K Homology domain, type 1"/>
    <property type="match status" value="1"/>
</dbReference>
<dbReference type="InterPro" id="IPR004088">
    <property type="entry name" value="KH_dom_type_1"/>
</dbReference>
<keyword evidence="6" id="KW-1185">Reference proteome</keyword>
<evidence type="ECO:0000313" key="5">
    <source>
        <dbReference type="EMBL" id="RIA81697.1"/>
    </source>
</evidence>
<dbReference type="SUPFAM" id="SSF54791">
    <property type="entry name" value="Eukaryotic type KH-domain (KH-domain type I)"/>
    <property type="match status" value="1"/>
</dbReference>
<keyword evidence="1" id="KW-0694">RNA-binding</keyword>
<dbReference type="SMART" id="SM00322">
    <property type="entry name" value="KH"/>
    <property type="match status" value="1"/>
</dbReference>
<dbReference type="GO" id="GO:0003723">
    <property type="term" value="F:RNA binding"/>
    <property type="evidence" value="ECO:0007669"/>
    <property type="project" value="UniProtKB-UniRule"/>
</dbReference>